<dbReference type="Proteomes" id="UP000005945">
    <property type="component" value="Unassembled WGS sequence"/>
</dbReference>
<organism evidence="2 3">
    <name type="scientific">Faecalibacterium prausnitzii M21/2</name>
    <dbReference type="NCBI Taxonomy" id="411485"/>
    <lineage>
        <taxon>Bacteria</taxon>
        <taxon>Bacillati</taxon>
        <taxon>Bacillota</taxon>
        <taxon>Clostridia</taxon>
        <taxon>Eubacteriales</taxon>
        <taxon>Oscillospiraceae</taxon>
        <taxon>Faecalibacterium</taxon>
    </lineage>
</organism>
<keyword evidence="1" id="KW-0812">Transmembrane</keyword>
<evidence type="ECO:0000256" key="1">
    <source>
        <dbReference type="SAM" id="Phobius"/>
    </source>
</evidence>
<dbReference type="EMBL" id="ABED02000028">
    <property type="protein sequence ID" value="EDP21003.1"/>
    <property type="molecule type" value="Genomic_DNA"/>
</dbReference>
<name>A8SDU4_9FIRM</name>
<sequence length="72" mass="8324">MKHGYSRLLKVMYLIVFYQIHTTFAYCTLIVPSKQDAKNPTSSSLKKPTDKNPSTFFWLKAEGLLITEQIQL</sequence>
<evidence type="ECO:0000313" key="3">
    <source>
        <dbReference type="Proteomes" id="UP000005945"/>
    </source>
</evidence>
<dbReference type="AlphaFoldDB" id="A8SDU4"/>
<dbReference type="HOGENOM" id="CLU_2716473_0_0_9"/>
<gene>
    <name evidence="2" type="ORF">FAEPRAM212_02331</name>
</gene>
<accession>A8SDU4</accession>
<keyword evidence="1" id="KW-0472">Membrane</keyword>
<reference evidence="2 3" key="2">
    <citation type="submission" date="2007-09" db="EMBL/GenBank/DDBJ databases">
        <authorList>
            <person name="Fulton L."/>
            <person name="Clifton S."/>
            <person name="Fulton B."/>
            <person name="Xu J."/>
            <person name="Minx P."/>
            <person name="Pepin K.H."/>
            <person name="Johnson M."/>
            <person name="Thiruvilangam P."/>
            <person name="Bhonagiri V."/>
            <person name="Nash W.E."/>
            <person name="Mardis E.R."/>
            <person name="Wilson R.K."/>
        </authorList>
    </citation>
    <scope>NUCLEOTIDE SEQUENCE [LARGE SCALE GENOMIC DNA]</scope>
    <source>
        <strain evidence="2 3">M21/2</strain>
    </source>
</reference>
<comment type="caution">
    <text evidence="2">The sequence shown here is derived from an EMBL/GenBank/DDBJ whole genome shotgun (WGS) entry which is preliminary data.</text>
</comment>
<proteinExistence type="predicted"/>
<evidence type="ECO:0000313" key="2">
    <source>
        <dbReference type="EMBL" id="EDP21003.1"/>
    </source>
</evidence>
<protein>
    <submittedName>
        <fullName evidence="2">Uncharacterized protein</fullName>
    </submittedName>
</protein>
<feature type="transmembrane region" description="Helical" evidence="1">
    <location>
        <begin position="12"/>
        <end position="31"/>
    </location>
</feature>
<reference evidence="2 3" key="1">
    <citation type="submission" date="2007-09" db="EMBL/GenBank/DDBJ databases">
        <title>Draft genome sequence of Faecalibacterium prausnitzii M21/2.</title>
        <authorList>
            <person name="Sudarsanam P."/>
            <person name="Ley R."/>
            <person name="Guruge J."/>
            <person name="Turnbaugh P.J."/>
            <person name="Mahowald M."/>
            <person name="Liep D."/>
            <person name="Gordon J."/>
        </authorList>
    </citation>
    <scope>NUCLEOTIDE SEQUENCE [LARGE SCALE GENOMIC DNA]</scope>
    <source>
        <strain evidence="2 3">M21/2</strain>
    </source>
</reference>
<keyword evidence="1" id="KW-1133">Transmembrane helix</keyword>